<comment type="caution">
    <text evidence="2">The sequence shown here is derived from an EMBL/GenBank/DDBJ whole genome shotgun (WGS) entry which is preliminary data.</text>
</comment>
<dbReference type="Pfam" id="PF13751">
    <property type="entry name" value="DDE_Tnp_1_6"/>
    <property type="match status" value="1"/>
</dbReference>
<protein>
    <recommendedName>
        <fullName evidence="1">Transposase DDE domain-containing protein</fullName>
    </recommendedName>
</protein>
<evidence type="ECO:0000259" key="1">
    <source>
        <dbReference type="Pfam" id="PF13751"/>
    </source>
</evidence>
<keyword evidence="3" id="KW-1185">Reference proteome</keyword>
<reference evidence="2 3" key="1">
    <citation type="submission" date="2015-11" db="EMBL/GenBank/DDBJ databases">
        <title>Genomic analysis of 38 Legionella species identifies large and diverse effector repertoires.</title>
        <authorList>
            <person name="Burstein D."/>
            <person name="Amaro F."/>
            <person name="Zusman T."/>
            <person name="Lifshitz Z."/>
            <person name="Cohen O."/>
            <person name="Gilbert J.A."/>
            <person name="Pupko T."/>
            <person name="Shuman H.A."/>
            <person name="Segal G."/>
        </authorList>
    </citation>
    <scope>NUCLEOTIDE SEQUENCE [LARGE SCALE GENOMIC DNA]</scope>
    <source>
        <strain evidence="2 3">ATCC 49655</strain>
    </source>
</reference>
<dbReference type="Proteomes" id="UP000054600">
    <property type="component" value="Unassembled WGS sequence"/>
</dbReference>
<feature type="domain" description="Transposase DDE" evidence="1">
    <location>
        <begin position="4"/>
        <end position="56"/>
    </location>
</feature>
<gene>
    <name evidence="2" type="ORF">Lsha_2380</name>
</gene>
<evidence type="ECO:0000313" key="2">
    <source>
        <dbReference type="EMBL" id="KTD57539.1"/>
    </source>
</evidence>
<organism evidence="2 3">
    <name type="scientific">Legionella shakespearei DSM 23087</name>
    <dbReference type="NCBI Taxonomy" id="1122169"/>
    <lineage>
        <taxon>Bacteria</taxon>
        <taxon>Pseudomonadati</taxon>
        <taxon>Pseudomonadota</taxon>
        <taxon>Gammaproteobacteria</taxon>
        <taxon>Legionellales</taxon>
        <taxon>Legionellaceae</taxon>
        <taxon>Legionella</taxon>
    </lineage>
</organism>
<dbReference type="eggNOG" id="COG3666">
    <property type="taxonomic scope" value="Bacteria"/>
</dbReference>
<dbReference type="InterPro" id="IPR025668">
    <property type="entry name" value="Tnp_DDE_dom"/>
</dbReference>
<dbReference type="EMBL" id="LNYW01000066">
    <property type="protein sequence ID" value="KTD57539.1"/>
    <property type="molecule type" value="Genomic_DNA"/>
</dbReference>
<proteinExistence type="predicted"/>
<name>A0A0W0YLS1_9GAMM</name>
<dbReference type="AlphaFoldDB" id="A0A0W0YLS1"/>
<evidence type="ECO:0000313" key="3">
    <source>
        <dbReference type="Proteomes" id="UP000054600"/>
    </source>
</evidence>
<accession>A0A0W0YLS1</accession>
<dbReference type="PATRIC" id="fig|1122169.6.peg.2733"/>
<sequence>MSQTQAQKRLRQRKAMVEPVFSHLRIRQNLNRFRRKGLLGVKIEFALHIMAYNISRAIARCYPLAGSRFYSTIKLFYWSIACTQWTAKINFNNRNETT</sequence>